<proteinExistence type="predicted"/>
<dbReference type="AlphaFoldDB" id="A0AAD5TT06"/>
<dbReference type="Proteomes" id="UP001211065">
    <property type="component" value="Unassembled WGS sequence"/>
</dbReference>
<name>A0AAD5TT06_9FUNG</name>
<gene>
    <name evidence="1" type="ORF">HK099_002349</name>
</gene>
<evidence type="ECO:0000313" key="2">
    <source>
        <dbReference type="Proteomes" id="UP001211065"/>
    </source>
</evidence>
<sequence>MFKTLIAKPMIRIAKKPVPAVELLVLGSFTKSRRTIRTPAAPKKQSNYRKFDNIVAGFQTPSRKNIQNINISLKKDKNFLKIKSSKNRVRNFLFSNEDMTARK</sequence>
<protein>
    <submittedName>
        <fullName evidence="1">Uncharacterized protein</fullName>
    </submittedName>
</protein>
<reference evidence="1" key="1">
    <citation type="submission" date="2020-05" db="EMBL/GenBank/DDBJ databases">
        <title>Phylogenomic resolution of chytrid fungi.</title>
        <authorList>
            <person name="Stajich J.E."/>
            <person name="Amses K."/>
            <person name="Simmons R."/>
            <person name="Seto K."/>
            <person name="Myers J."/>
            <person name="Bonds A."/>
            <person name="Quandt C.A."/>
            <person name="Barry K."/>
            <person name="Liu P."/>
            <person name="Grigoriev I."/>
            <person name="Longcore J.E."/>
            <person name="James T.Y."/>
        </authorList>
    </citation>
    <scope>NUCLEOTIDE SEQUENCE</scope>
    <source>
        <strain evidence="1">JEL0476</strain>
    </source>
</reference>
<organism evidence="1 2">
    <name type="scientific">Clydaea vesicula</name>
    <dbReference type="NCBI Taxonomy" id="447962"/>
    <lineage>
        <taxon>Eukaryota</taxon>
        <taxon>Fungi</taxon>
        <taxon>Fungi incertae sedis</taxon>
        <taxon>Chytridiomycota</taxon>
        <taxon>Chytridiomycota incertae sedis</taxon>
        <taxon>Chytridiomycetes</taxon>
        <taxon>Lobulomycetales</taxon>
        <taxon>Lobulomycetaceae</taxon>
        <taxon>Clydaea</taxon>
    </lineage>
</organism>
<accession>A0AAD5TT06</accession>
<keyword evidence="2" id="KW-1185">Reference proteome</keyword>
<feature type="non-terminal residue" evidence="1">
    <location>
        <position position="103"/>
    </location>
</feature>
<comment type="caution">
    <text evidence="1">The sequence shown here is derived from an EMBL/GenBank/DDBJ whole genome shotgun (WGS) entry which is preliminary data.</text>
</comment>
<dbReference type="EMBL" id="JADGJW010001771">
    <property type="protein sequence ID" value="KAJ3201171.1"/>
    <property type="molecule type" value="Genomic_DNA"/>
</dbReference>
<evidence type="ECO:0000313" key="1">
    <source>
        <dbReference type="EMBL" id="KAJ3201171.1"/>
    </source>
</evidence>